<dbReference type="SUPFAM" id="SSF52540">
    <property type="entry name" value="P-loop containing nucleoside triphosphate hydrolases"/>
    <property type="match status" value="1"/>
</dbReference>
<dbReference type="KEGG" id="ssyi:EKG83_21325"/>
<reference evidence="2" key="1">
    <citation type="journal article" date="2021" name="Curr. Microbiol.">
        <title>Complete genome of nocamycin-producing strain Saccharothrix syringae NRRL B-16468 reveals the biosynthetic potential for secondary metabolites.</title>
        <authorList>
            <person name="Mo X."/>
            <person name="Yang S."/>
        </authorList>
    </citation>
    <scope>NUCLEOTIDE SEQUENCE [LARGE SCALE GENOMIC DNA]</scope>
    <source>
        <strain evidence="2">ATCC 51364 / DSM 43886 / JCM 6844 / KCTC 9398 / NBRC 14523 / NRRL B-16468 / INA 2240</strain>
    </source>
</reference>
<name>A0A5Q0H1C2_SACSY</name>
<protein>
    <recommendedName>
        <fullName evidence="3">Protein kinase domain-containing protein</fullName>
    </recommendedName>
</protein>
<dbReference type="OrthoDB" id="5171766at2"/>
<dbReference type="Gene3D" id="3.40.50.300">
    <property type="entry name" value="P-loop containing nucleotide triphosphate hydrolases"/>
    <property type="match status" value="1"/>
</dbReference>
<accession>A0A5Q0H1C2</accession>
<organism evidence="1 2">
    <name type="scientific">Saccharothrix syringae</name>
    <name type="common">Nocardiopsis syringae</name>
    <dbReference type="NCBI Taxonomy" id="103733"/>
    <lineage>
        <taxon>Bacteria</taxon>
        <taxon>Bacillati</taxon>
        <taxon>Actinomycetota</taxon>
        <taxon>Actinomycetes</taxon>
        <taxon>Pseudonocardiales</taxon>
        <taxon>Pseudonocardiaceae</taxon>
        <taxon>Saccharothrix</taxon>
    </lineage>
</organism>
<evidence type="ECO:0000313" key="2">
    <source>
        <dbReference type="Proteomes" id="UP000325787"/>
    </source>
</evidence>
<dbReference type="AlphaFoldDB" id="A0A5Q0H1C2"/>
<sequence>MTAPTRVRCRTVDGTPHVLHLTVVGEAGTTGELPARLVSVDGGPPLLQKWVPRTPAGRPGPLGPLDREIRAVHRFAEVFPPDAYPVELPRLRYYDVDGEDPFVLLDPYRGVPATEALPGLTARDRYRLQVGLLRALHLAGAAGMAHGRVGLDVLRWDAAAGTAQLVDFGHAAPAAPHADVRAAGLALWRTAHPGDAAPDPAAADGALGTLLAGVFADPPATPPTPGELLARLREPTGGHAADPHARLAADVYAFEAEVRRKRARRVPERGPGRWDRLRRLVGPAPVEPPAPVRCPVCLDSYPPPDDGLWRRDDDGKYHELIQAGEDPLKRGADLVNTYRRCPNPSQDTAEHYLPANYFAHDPPLVVALVGRPGAGKTHLLAAMVRGVVEHNGLTRHGLTAVPMDLHRHDAYRTSFLEPVGRGERLPGTPERLTDPVEILLLRGARGTRPLVLFDVAGEDLQAVGDGDLARFLVGTDALIFVHGLEPVPDGRGDQALEMSLARLQAVPDLARLPAAIVATKADRLRYHAPVDGWLRFEHSGPDAPDPRVVHLESRDVYAFLHHRGEHGALAPFSVFDRCTLHFASASGGEAAPDRPVFPRGFAPSRVLQPLVAVLAMTGVLDGPGVAEVGS</sequence>
<dbReference type="Proteomes" id="UP000325787">
    <property type="component" value="Chromosome"/>
</dbReference>
<dbReference type="EMBL" id="CP034550">
    <property type="protein sequence ID" value="QFZ19634.1"/>
    <property type="molecule type" value="Genomic_DNA"/>
</dbReference>
<dbReference type="RefSeq" id="WP_051765217.1">
    <property type="nucleotide sequence ID" value="NZ_CP034550.1"/>
</dbReference>
<dbReference type="InterPro" id="IPR027417">
    <property type="entry name" value="P-loop_NTPase"/>
</dbReference>
<evidence type="ECO:0000313" key="1">
    <source>
        <dbReference type="EMBL" id="QFZ19634.1"/>
    </source>
</evidence>
<evidence type="ECO:0008006" key="3">
    <source>
        <dbReference type="Google" id="ProtNLM"/>
    </source>
</evidence>
<gene>
    <name evidence="1" type="ORF">EKG83_21325</name>
</gene>
<keyword evidence="2" id="KW-1185">Reference proteome</keyword>
<proteinExistence type="predicted"/>